<dbReference type="AlphaFoldDB" id="A0A8J3R3X8"/>
<evidence type="ECO:0000256" key="8">
    <source>
        <dbReference type="ARBA" id="ARBA00038120"/>
    </source>
</evidence>
<comment type="similarity">
    <text evidence="8">Belongs to the glycosyltransferase 2 family. CrtQ subfamily.</text>
</comment>
<dbReference type="InterPro" id="IPR029044">
    <property type="entry name" value="Nucleotide-diphossugar_trans"/>
</dbReference>
<proteinExistence type="inferred from homology"/>
<keyword evidence="3" id="KW-0328">Glycosyltransferase</keyword>
<dbReference type="GO" id="GO:0016757">
    <property type="term" value="F:glycosyltransferase activity"/>
    <property type="evidence" value="ECO:0007669"/>
    <property type="project" value="UniProtKB-KW"/>
</dbReference>
<evidence type="ECO:0000256" key="4">
    <source>
        <dbReference type="ARBA" id="ARBA00022679"/>
    </source>
</evidence>
<dbReference type="GO" id="GO:0005886">
    <property type="term" value="C:plasma membrane"/>
    <property type="evidence" value="ECO:0007669"/>
    <property type="project" value="UniProtKB-SubCell"/>
</dbReference>
<sequence>MTHPPTGVSIVVICRNEIGYLDGCLTALALAARDAPLPVEVLVIDGRSGDGTAELAERWAARDCHGMTVRVVRCDRAGYGYQRNVGVRAARYPWVAFVSADVRVGPDWLAGLAQATAQPLDLLVGRFDLVTPTGRRPWLASLSATIYPTCTDDPAVERCSTVHLAARRSALLATPFDERLTACEDKALAYRLARRPDWRGAGTLPGRPRHLARETVGQFLAKTWQEARVFGALRRETGGRFPDCFGWGHSAVRMAAASALGGAVGLAVSRRPVAPVIGAAAGLATAARHPVGWTRRRRDRPVTAQALLHRAAMLTICAGYLTGWLADRSP</sequence>
<feature type="domain" description="Glycosyltransferase 2-like" evidence="10">
    <location>
        <begin position="9"/>
        <end position="143"/>
    </location>
</feature>
<keyword evidence="2" id="KW-1003">Cell membrane</keyword>
<dbReference type="PANTHER" id="PTHR43646">
    <property type="entry name" value="GLYCOSYLTRANSFERASE"/>
    <property type="match status" value="1"/>
</dbReference>
<evidence type="ECO:0000313" key="12">
    <source>
        <dbReference type="Proteomes" id="UP000642748"/>
    </source>
</evidence>
<reference evidence="11" key="1">
    <citation type="submission" date="2021-01" db="EMBL/GenBank/DDBJ databases">
        <title>Whole genome shotgun sequence of Rugosimonospora africana NBRC 104875.</title>
        <authorList>
            <person name="Komaki H."/>
            <person name="Tamura T."/>
        </authorList>
    </citation>
    <scope>NUCLEOTIDE SEQUENCE</scope>
    <source>
        <strain evidence="11">NBRC 104875</strain>
    </source>
</reference>
<dbReference type="Proteomes" id="UP000642748">
    <property type="component" value="Unassembled WGS sequence"/>
</dbReference>
<dbReference type="PANTHER" id="PTHR43646:SF2">
    <property type="entry name" value="GLYCOSYLTRANSFERASE 2-LIKE DOMAIN-CONTAINING PROTEIN"/>
    <property type="match status" value="1"/>
</dbReference>
<protein>
    <recommendedName>
        <fullName evidence="9">4,4'-diaponeurosporenoate glycosyltransferase</fullName>
    </recommendedName>
</protein>
<evidence type="ECO:0000256" key="2">
    <source>
        <dbReference type="ARBA" id="ARBA00022475"/>
    </source>
</evidence>
<evidence type="ECO:0000256" key="9">
    <source>
        <dbReference type="ARBA" id="ARBA00040345"/>
    </source>
</evidence>
<comment type="function">
    <text evidence="6">Catalyzes the glycosylation of 4,4'-diaponeurosporenoate, i.e. the esterification of glucose at the C1'' position with the carboxyl group of 4,4'-diaponeurosporenic acid, to form glycosyl-4,4'-diaponeurosporenoate. This is a step in the biosynthesis of staphyloxanthin, an orange pigment present in most staphylococci strains.</text>
</comment>
<evidence type="ECO:0000256" key="6">
    <source>
        <dbReference type="ARBA" id="ARBA00037281"/>
    </source>
</evidence>
<evidence type="ECO:0000256" key="5">
    <source>
        <dbReference type="ARBA" id="ARBA00023136"/>
    </source>
</evidence>
<comment type="caution">
    <text evidence="11">The sequence shown here is derived from an EMBL/GenBank/DDBJ whole genome shotgun (WGS) entry which is preliminary data.</text>
</comment>
<comment type="pathway">
    <text evidence="7">Carotenoid biosynthesis; staphyloxanthin biosynthesis; staphyloxanthin from farnesyl diphosphate: step 4/5.</text>
</comment>
<evidence type="ECO:0000256" key="1">
    <source>
        <dbReference type="ARBA" id="ARBA00004236"/>
    </source>
</evidence>
<dbReference type="Gene3D" id="3.90.550.10">
    <property type="entry name" value="Spore Coat Polysaccharide Biosynthesis Protein SpsA, Chain A"/>
    <property type="match status" value="1"/>
</dbReference>
<evidence type="ECO:0000313" key="11">
    <source>
        <dbReference type="EMBL" id="GIH19641.1"/>
    </source>
</evidence>
<dbReference type="RefSeq" id="WP_203923094.1">
    <property type="nucleotide sequence ID" value="NZ_BONZ01000083.1"/>
</dbReference>
<evidence type="ECO:0000256" key="7">
    <source>
        <dbReference type="ARBA" id="ARBA00037904"/>
    </source>
</evidence>
<keyword evidence="5" id="KW-0472">Membrane</keyword>
<organism evidence="11 12">
    <name type="scientific">Rugosimonospora africana</name>
    <dbReference type="NCBI Taxonomy" id="556532"/>
    <lineage>
        <taxon>Bacteria</taxon>
        <taxon>Bacillati</taxon>
        <taxon>Actinomycetota</taxon>
        <taxon>Actinomycetes</taxon>
        <taxon>Micromonosporales</taxon>
        <taxon>Micromonosporaceae</taxon>
        <taxon>Rugosimonospora</taxon>
    </lineage>
</organism>
<dbReference type="Pfam" id="PF00535">
    <property type="entry name" value="Glycos_transf_2"/>
    <property type="match status" value="1"/>
</dbReference>
<evidence type="ECO:0000256" key="3">
    <source>
        <dbReference type="ARBA" id="ARBA00022676"/>
    </source>
</evidence>
<evidence type="ECO:0000259" key="10">
    <source>
        <dbReference type="Pfam" id="PF00535"/>
    </source>
</evidence>
<name>A0A8J3R3X8_9ACTN</name>
<gene>
    <name evidence="11" type="ORF">Raf01_78130</name>
</gene>
<dbReference type="InterPro" id="IPR001173">
    <property type="entry name" value="Glyco_trans_2-like"/>
</dbReference>
<comment type="subcellular location">
    <subcellularLocation>
        <location evidence="1">Cell membrane</location>
    </subcellularLocation>
</comment>
<accession>A0A8J3R3X8</accession>
<keyword evidence="12" id="KW-1185">Reference proteome</keyword>
<keyword evidence="4" id="KW-0808">Transferase</keyword>
<dbReference type="EMBL" id="BONZ01000083">
    <property type="protein sequence ID" value="GIH19641.1"/>
    <property type="molecule type" value="Genomic_DNA"/>
</dbReference>
<dbReference type="SUPFAM" id="SSF53448">
    <property type="entry name" value="Nucleotide-diphospho-sugar transferases"/>
    <property type="match status" value="1"/>
</dbReference>